<dbReference type="Proteomes" id="UP000613580">
    <property type="component" value="Unassembled WGS sequence"/>
</dbReference>
<name>A0A8H6SCN8_MYCCL</name>
<gene>
    <name evidence="2" type="ORF">HMN09_01099200</name>
</gene>
<dbReference type="EMBL" id="JACAZE010000017">
    <property type="protein sequence ID" value="KAF7296295.1"/>
    <property type="molecule type" value="Genomic_DNA"/>
</dbReference>
<keyword evidence="1" id="KW-1133">Transmembrane helix</keyword>
<evidence type="ECO:0000256" key="1">
    <source>
        <dbReference type="SAM" id="Phobius"/>
    </source>
</evidence>
<keyword evidence="1" id="KW-0812">Transmembrane</keyword>
<feature type="transmembrane region" description="Helical" evidence="1">
    <location>
        <begin position="93"/>
        <end position="116"/>
    </location>
</feature>
<evidence type="ECO:0000313" key="3">
    <source>
        <dbReference type="Proteomes" id="UP000613580"/>
    </source>
</evidence>
<keyword evidence="1" id="KW-0472">Membrane</keyword>
<feature type="transmembrane region" description="Helical" evidence="1">
    <location>
        <begin position="211"/>
        <end position="231"/>
    </location>
</feature>
<feature type="transmembrane region" description="Helical" evidence="1">
    <location>
        <begin position="167"/>
        <end position="191"/>
    </location>
</feature>
<dbReference type="PANTHER" id="PTHR42109">
    <property type="entry name" value="UNPLACED GENOMIC SCAFFOLD UM_SCAF_CONTIG_1.265, WHOLE GENOME SHOTGUN SEQUENCE"/>
    <property type="match status" value="1"/>
</dbReference>
<dbReference type="OrthoDB" id="2560628at2759"/>
<feature type="transmembrane region" description="Helical" evidence="1">
    <location>
        <begin position="62"/>
        <end position="87"/>
    </location>
</feature>
<evidence type="ECO:0000313" key="2">
    <source>
        <dbReference type="EMBL" id="KAF7296295.1"/>
    </source>
</evidence>
<dbReference type="PANTHER" id="PTHR42109:SF2">
    <property type="entry name" value="INTEGRAL MEMBRANE PROTEIN"/>
    <property type="match status" value="1"/>
</dbReference>
<keyword evidence="3" id="KW-1185">Reference proteome</keyword>
<accession>A0A8H6SCN8</accession>
<sequence>MRLLNSRWWEAENDIHPHLGSMAAKFNSDSGAALLFLLLYFCIFLWILAMRMRGNIRLRSRWSILLLHVAVRMASQACGIGFTILSFSNINVFLAFLVLSAEGYFTLVLCAFRFLITWHQNHLPSGVSWLEPKAGTNLSTSQVISRIVASLFFGPFALLLYRDVMDYVHVFLVLGNAVIIAGSPFLASANFQEFDSAATQRDLRLGRDLRLSGQSVFLAITVALLVCLGATTADDIRERTECPESNASKVSLCGPTRRVDKTLLVLLITWIPLIARSIYGVLQSADLKLSYFEPENYGPHGFSNRFTVVEYLMGVCMEWVAYVPL</sequence>
<comment type="caution">
    <text evidence="2">The sequence shown here is derived from an EMBL/GenBank/DDBJ whole genome shotgun (WGS) entry which is preliminary data.</text>
</comment>
<feature type="transmembrane region" description="Helical" evidence="1">
    <location>
        <begin position="31"/>
        <end position="50"/>
    </location>
</feature>
<feature type="transmembrane region" description="Helical" evidence="1">
    <location>
        <begin position="263"/>
        <end position="282"/>
    </location>
</feature>
<reference evidence="2" key="1">
    <citation type="submission" date="2020-05" db="EMBL/GenBank/DDBJ databases">
        <title>Mycena genomes resolve the evolution of fungal bioluminescence.</title>
        <authorList>
            <person name="Tsai I.J."/>
        </authorList>
    </citation>
    <scope>NUCLEOTIDE SEQUENCE</scope>
    <source>
        <strain evidence="2">110903Hualien_Pintung</strain>
    </source>
</reference>
<proteinExistence type="predicted"/>
<organism evidence="2 3">
    <name type="scientific">Mycena chlorophos</name>
    <name type="common">Agaric fungus</name>
    <name type="synonym">Agaricus chlorophos</name>
    <dbReference type="NCBI Taxonomy" id="658473"/>
    <lineage>
        <taxon>Eukaryota</taxon>
        <taxon>Fungi</taxon>
        <taxon>Dikarya</taxon>
        <taxon>Basidiomycota</taxon>
        <taxon>Agaricomycotina</taxon>
        <taxon>Agaricomycetes</taxon>
        <taxon>Agaricomycetidae</taxon>
        <taxon>Agaricales</taxon>
        <taxon>Marasmiineae</taxon>
        <taxon>Mycenaceae</taxon>
        <taxon>Mycena</taxon>
    </lineage>
</organism>
<dbReference type="AlphaFoldDB" id="A0A8H6SCN8"/>
<feature type="transmembrane region" description="Helical" evidence="1">
    <location>
        <begin position="143"/>
        <end position="161"/>
    </location>
</feature>
<protein>
    <submittedName>
        <fullName evidence="2">Uncharacterized protein</fullName>
    </submittedName>
</protein>